<name>A0A061IWK8_TRYRA</name>
<evidence type="ECO:0000256" key="1">
    <source>
        <dbReference type="SAM" id="Coils"/>
    </source>
</evidence>
<feature type="domain" description="SPRY" evidence="3">
    <location>
        <begin position="1049"/>
        <end position="1102"/>
    </location>
</feature>
<evidence type="ECO:0000259" key="3">
    <source>
        <dbReference type="Pfam" id="PF00622"/>
    </source>
</evidence>
<organism evidence="4 5">
    <name type="scientific">Trypanosoma rangeli SC58</name>
    <dbReference type="NCBI Taxonomy" id="429131"/>
    <lineage>
        <taxon>Eukaryota</taxon>
        <taxon>Discoba</taxon>
        <taxon>Euglenozoa</taxon>
        <taxon>Kinetoplastea</taxon>
        <taxon>Metakinetoplastina</taxon>
        <taxon>Trypanosomatida</taxon>
        <taxon>Trypanosomatidae</taxon>
        <taxon>Trypanosoma</taxon>
        <taxon>Herpetosoma</taxon>
    </lineage>
</organism>
<evidence type="ECO:0000313" key="5">
    <source>
        <dbReference type="Proteomes" id="UP000031737"/>
    </source>
</evidence>
<evidence type="ECO:0000313" key="4">
    <source>
        <dbReference type="EMBL" id="ESL06266.1"/>
    </source>
</evidence>
<proteinExistence type="predicted"/>
<feature type="region of interest" description="Disordered" evidence="2">
    <location>
        <begin position="373"/>
        <end position="394"/>
    </location>
</feature>
<feature type="region of interest" description="Disordered" evidence="2">
    <location>
        <begin position="192"/>
        <end position="212"/>
    </location>
</feature>
<dbReference type="Proteomes" id="UP000031737">
    <property type="component" value="Unassembled WGS sequence"/>
</dbReference>
<reference evidence="4 5" key="1">
    <citation type="submission" date="2013-07" db="EMBL/GenBank/DDBJ databases">
        <authorList>
            <person name="Stoco P.H."/>
            <person name="Wagner G."/>
            <person name="Gerber A."/>
            <person name="Zaha A."/>
            <person name="Thompson C."/>
            <person name="Bartholomeu D.C."/>
            <person name="Luckemeyer D.D."/>
            <person name="Bahia D."/>
            <person name="Loreto E."/>
            <person name="Prestes E.B."/>
            <person name="Lima F.M."/>
            <person name="Rodrigues-Luiz G."/>
            <person name="Vallejo G.A."/>
            <person name="Filho J.F."/>
            <person name="Monteiro K.M."/>
            <person name="Tyler K.M."/>
            <person name="de Almeida L.G."/>
            <person name="Ortiz M.F."/>
            <person name="Siervo M.A."/>
            <person name="de Moraes M.H."/>
            <person name="Cunha O.L."/>
            <person name="Mendonca-Neto R."/>
            <person name="Silva R."/>
            <person name="Teixeira S.M."/>
            <person name="Murta S.M."/>
            <person name="Sincero T.C."/>
            <person name="Mendes T.A."/>
            <person name="Urmenyi T.P."/>
            <person name="Silva V.G."/>
            <person name="da Rocha W.D."/>
            <person name="Andersson B."/>
            <person name="Romanha A.J."/>
            <person name="Steindel M."/>
            <person name="de Vasconcelos A.T."/>
            <person name="Grisard E.C."/>
        </authorList>
    </citation>
    <scope>NUCLEOTIDE SEQUENCE [LARGE SCALE GENOMIC DNA]</scope>
    <source>
        <strain evidence="4 5">SC58</strain>
    </source>
</reference>
<feature type="coiled-coil region" evidence="1">
    <location>
        <begin position="452"/>
        <end position="504"/>
    </location>
</feature>
<dbReference type="InterPro" id="IPR003877">
    <property type="entry name" value="SPRY_dom"/>
</dbReference>
<dbReference type="OrthoDB" id="25503at2759"/>
<sequence>MHVSVGPLLMDSHRPGGEGGESTGTRVDAVGTESLPTPLAASGVTSPEVIPAGTTHDVEDDQSCVSPTSGGAQSRLVVRRICVEKEAARRSRICLQQLESWKNLRVEAWRERVTLLRPEERSASLRSLSVPTRDGREASSEMASPAHFLQTPNDVSDRTLSPLRTSEDCIPGTSCLEKFYEGEVVRAATRRVRQEELERQTQEAAERRRAEEARRRQEREAEARRRMEEMEALRQQEREAQRLLREETVRREEAEEHARRAADRAQEAAAELQRLQQAYGGAKTFNKDALEGLKSREQQVEVLSADMKRLTDANAALRRRIKELEQEIVTARETEAVGSSLMQELQRELAEMRQSNEEKEKALREANLTLQQMQCRTSDSERERRAATSAAEESCRRADELAVQQSEAQDATEALCAELQRCRDDAAQSLMEQAARFEALLTANESAAAASQRQLQRDLAMLRRDYDVLLQERVVERAAMEARSKAQEQEVRRLHEDLVALQKRRDVDTAELAERRRELQVEVARNDEAEQLLRNADTAITTMAARLAEQQKERAEESVQCEGLETGLRNTNHRLQRFNPAVSEQPQPQHQRSFNSDLAALRSSFPRDEGGAGLCDAPEVPVSTSNWDSSALLARGGGLQPVAAHSSHRDVSIGRLDASLDTRLRTLVAEVESAVEVMLSARDHALRWSWREEEQPQQRRQRLNSVSPVTEKTFSEGNRLLAAGCVVKLMEAVTLLDGVLQTVHPASMRAASAAGRSHENGDGPAEHLQRQQQTLRLLMQEMQEAKMSGHRRASAAAVLLYDPLIEPLAKAVVERLDVLLEHLRRGELSCRSHASGTADLDALMVEGDDIAAFASSPPRPPRPVIDSDTEAAAATATAANVNATRQLHSDGGGVGTTPRHTFGFMGGRLQVSNNGTRLQRLVLPGVVDTMTSSALGAVDHRSFLSLQHSAVPPCFEYTIRVGMYCDGLLIGFADRYLQLEGFGPARNSLRYANCYYLHLGRGTLFCPAQGIVDMPYRTFQRAAPASVMEGLPGSSDRDVSATSTFAAVRVGEEVSCSLDTVTHTIRFRRDGVDCGVAFARVSLMRALFPAFEVSSRGCTIEFV</sequence>
<evidence type="ECO:0000256" key="2">
    <source>
        <dbReference type="SAM" id="MobiDB-lite"/>
    </source>
</evidence>
<keyword evidence="5" id="KW-1185">Reference proteome</keyword>
<dbReference type="EMBL" id="AUPL01006062">
    <property type="protein sequence ID" value="ESL06266.1"/>
    <property type="molecule type" value="Genomic_DNA"/>
</dbReference>
<dbReference type="Pfam" id="PF00622">
    <property type="entry name" value="SPRY"/>
    <property type="match status" value="1"/>
</dbReference>
<keyword evidence="1" id="KW-0175">Coiled coil</keyword>
<accession>A0A061IWK8</accession>
<dbReference type="VEuPathDB" id="TriTrypDB:TRSC58_06062"/>
<dbReference type="InterPro" id="IPR013320">
    <property type="entry name" value="ConA-like_dom_sf"/>
</dbReference>
<gene>
    <name evidence="4" type="ORF">TRSC58_06062</name>
</gene>
<dbReference type="AlphaFoldDB" id="A0A061IWK8"/>
<dbReference type="Gene3D" id="2.60.120.920">
    <property type="match status" value="1"/>
</dbReference>
<dbReference type="SUPFAM" id="SSF49899">
    <property type="entry name" value="Concanavalin A-like lectins/glucanases"/>
    <property type="match status" value="1"/>
</dbReference>
<comment type="caution">
    <text evidence="4">The sequence shown here is derived from an EMBL/GenBank/DDBJ whole genome shotgun (WGS) entry which is preliminary data.</text>
</comment>
<dbReference type="InterPro" id="IPR043136">
    <property type="entry name" value="B30.2/SPRY_sf"/>
</dbReference>
<feature type="region of interest" description="Disordered" evidence="2">
    <location>
        <begin position="1"/>
        <end position="29"/>
    </location>
</feature>
<protein>
    <recommendedName>
        <fullName evidence="3">SPRY domain-containing protein</fullName>
    </recommendedName>
</protein>